<protein>
    <submittedName>
        <fullName evidence="2">Peptidase_M13_N domain-containing protein</fullName>
    </submittedName>
</protein>
<organism evidence="1 2">
    <name type="scientific">Rhabditophanes sp. KR3021</name>
    <dbReference type="NCBI Taxonomy" id="114890"/>
    <lineage>
        <taxon>Eukaryota</taxon>
        <taxon>Metazoa</taxon>
        <taxon>Ecdysozoa</taxon>
        <taxon>Nematoda</taxon>
        <taxon>Chromadorea</taxon>
        <taxon>Rhabditida</taxon>
        <taxon>Tylenchina</taxon>
        <taxon>Panagrolaimomorpha</taxon>
        <taxon>Strongyloidoidea</taxon>
        <taxon>Alloionematidae</taxon>
        <taxon>Rhabditophanes</taxon>
    </lineage>
</organism>
<evidence type="ECO:0000313" key="2">
    <source>
        <dbReference type="WBParaSite" id="RSKR_0001058900.1"/>
    </source>
</evidence>
<sequence>MPRNLSPSNVDRDNDLTIVTFESEPYSRSAHVSPTQHSFPHHSPTQHSFAHVSPNQPSFAHISPTKYSFTRSRSVIIEESDIVSHPSRSGPVSPKKIERSNTTSILKTTDIHVRRAINDNTLPKPSTPEPDPNIDEEQNEEEEVEKITLTERFKNVLNKINCLYLIIAIIIILLILLAIGLAIGLGITKNNQEPFCTSETCLETSSRFGDYIDTKQPVCDNIYKFACGNVRQLSWEDQTSRYARSWLYKPEYFLEAGNKMQNQLVLLLNRTSEPDLINTDLALRVTKTIFDACMNVELRMQQGLRPLTSVMEALPCSPVSPLCKTFNSSTFELERSIGRFGFYAGEYNIINYDKDADPDRKYTVVLAFSPPSFDNFLGPLKRELEETPFNNTDYRLNVLIYGIKQIFTRNIINILQTTKYNESQIEEVAKFVIELDTLTKTTEKMSQSFTMTTIENLNDMLGDNFDIYALLNADVSDTNQWNVTSTVMVNNIQYFQYVGAFLRSKRASIIADYLTLITTTNLARYSSQAQLGDNNWRKCIDDLIGLEATVKVYADNFGASRSVQNDYLYILNDLRDFYSSSHSYLPQEQTQKIRNIEIKVGVPKHLQNQSTIETIYSTVHLNSSNYFATIVRTLKAQRDYRLRNIGGQLDGNDNVHWKPLLPEITYDEHENVMFIPISLLQLPPLNMEPNSHPKWMTYSSLGFLFYQKLSQIVWNNDRSIAYKNRFLNCFDKTHFAGAATYEVANQVLYNTDALDTLLNKIQDDGQHPDSKVSVSNTIPNFLDYNIYQLAVIQASSFMCYKDDPTNTVQIRIHERSLTYSLMEISGFAAAFNCTSQTYYFNRCIERLRISK</sequence>
<accession>A0AC35UE75</accession>
<evidence type="ECO:0000313" key="1">
    <source>
        <dbReference type="Proteomes" id="UP000095286"/>
    </source>
</evidence>
<dbReference type="Proteomes" id="UP000095286">
    <property type="component" value="Unplaced"/>
</dbReference>
<proteinExistence type="predicted"/>
<dbReference type="WBParaSite" id="RSKR_0001058900.1">
    <property type="protein sequence ID" value="RSKR_0001058900.1"/>
    <property type="gene ID" value="RSKR_0001058900"/>
</dbReference>
<reference evidence="2" key="1">
    <citation type="submission" date="2016-11" db="UniProtKB">
        <authorList>
            <consortium name="WormBaseParasite"/>
        </authorList>
    </citation>
    <scope>IDENTIFICATION</scope>
    <source>
        <strain evidence="2">KR3021</strain>
    </source>
</reference>
<name>A0AC35UE75_9BILA</name>